<keyword evidence="2" id="KW-0489">Methyltransferase</keyword>
<dbReference type="Gene3D" id="3.30.720.110">
    <property type="match status" value="1"/>
</dbReference>
<dbReference type="SUPFAM" id="SSF54593">
    <property type="entry name" value="Glyoxalase/Bleomycin resistance protein/Dihydroxybiphenyl dioxygenase"/>
    <property type="match status" value="1"/>
</dbReference>
<dbReference type="InterPro" id="IPR029068">
    <property type="entry name" value="Glyas_Bleomycin-R_OHBP_Dase"/>
</dbReference>
<keyword evidence="3" id="KW-1185">Reference proteome</keyword>
<name>A0A6P2DB68_9BACT</name>
<reference evidence="2 3" key="1">
    <citation type="submission" date="2019-05" db="EMBL/GenBank/DDBJ databases">
        <authorList>
            <consortium name="Science for Life Laboratories"/>
        </authorList>
    </citation>
    <scope>NUCLEOTIDE SEQUENCE [LARGE SCALE GENOMIC DNA]</scope>
    <source>
        <strain evidence="2">Soil9</strain>
    </source>
</reference>
<dbReference type="GO" id="GO:0032259">
    <property type="term" value="P:methylation"/>
    <property type="evidence" value="ECO:0007669"/>
    <property type="project" value="UniProtKB-KW"/>
</dbReference>
<dbReference type="InterPro" id="IPR009725">
    <property type="entry name" value="3_dmu_93_MTrfase"/>
</dbReference>
<protein>
    <recommendedName>
        <fullName evidence="1">PhnB-like domain-containing protein</fullName>
    </recommendedName>
</protein>
<dbReference type="EMBL" id="LR593886">
    <property type="protein sequence ID" value="VTR97494.1"/>
    <property type="molecule type" value="Genomic_DNA"/>
</dbReference>
<dbReference type="Proteomes" id="UP000464178">
    <property type="component" value="Chromosome"/>
</dbReference>
<accession>A0A6P2DB68</accession>
<gene>
    <name evidence="2" type="ORF">SOIL9_06890</name>
</gene>
<dbReference type="AlphaFoldDB" id="A0A6P2DB68"/>
<dbReference type="Gene3D" id="3.30.720.100">
    <property type="match status" value="1"/>
</dbReference>
<dbReference type="CDD" id="cd06588">
    <property type="entry name" value="PhnB_like"/>
    <property type="match status" value="1"/>
</dbReference>
<proteinExistence type="predicted"/>
<dbReference type="PANTHER" id="PTHR33990:SF4">
    <property type="entry name" value="PHNB-LIKE DOMAIN-CONTAINING PROTEIN"/>
    <property type="match status" value="1"/>
</dbReference>
<dbReference type="Pfam" id="PF06983">
    <property type="entry name" value="3-dmu-9_3-mt"/>
    <property type="match status" value="1"/>
</dbReference>
<keyword evidence="2" id="KW-0830">Ubiquinone</keyword>
<dbReference type="KEGG" id="gms:SOIL9_06890"/>
<evidence type="ECO:0000259" key="1">
    <source>
        <dbReference type="Pfam" id="PF06983"/>
    </source>
</evidence>
<evidence type="ECO:0000313" key="2">
    <source>
        <dbReference type="EMBL" id="VTR97494.1"/>
    </source>
</evidence>
<organism evidence="2 3">
    <name type="scientific">Gemmata massiliana</name>
    <dbReference type="NCBI Taxonomy" id="1210884"/>
    <lineage>
        <taxon>Bacteria</taxon>
        <taxon>Pseudomonadati</taxon>
        <taxon>Planctomycetota</taxon>
        <taxon>Planctomycetia</taxon>
        <taxon>Gemmatales</taxon>
        <taxon>Gemmataceae</taxon>
        <taxon>Gemmata</taxon>
    </lineage>
</organism>
<evidence type="ECO:0000313" key="3">
    <source>
        <dbReference type="Proteomes" id="UP000464178"/>
    </source>
</evidence>
<dbReference type="PANTHER" id="PTHR33990">
    <property type="entry name" value="PROTEIN YJDN-RELATED"/>
    <property type="match status" value="1"/>
</dbReference>
<dbReference type="InterPro" id="IPR028973">
    <property type="entry name" value="PhnB-like"/>
</dbReference>
<dbReference type="PIRSF" id="PIRSF021700">
    <property type="entry name" value="3_dmu_93_MTrfase"/>
    <property type="match status" value="1"/>
</dbReference>
<keyword evidence="2" id="KW-0808">Transferase</keyword>
<dbReference type="RefSeq" id="WP_162671231.1">
    <property type="nucleotide sequence ID" value="NZ_LR593886.1"/>
</dbReference>
<sequence length="130" mass="14180">MPRSVATQLMFEGKAEEAMTLYVALFNGSVTVIEKYGPGEHGKEGTVKRAEFTVGGHHLACIDSPIPHAFTFTPSASLFVECSDETELDKAFATLSEGGAVLMPPNNYGFSRKFTWVSDRFGVSWQLNLA</sequence>
<dbReference type="GO" id="GO:0008168">
    <property type="term" value="F:methyltransferase activity"/>
    <property type="evidence" value="ECO:0007669"/>
    <property type="project" value="UniProtKB-KW"/>
</dbReference>
<feature type="domain" description="PhnB-like" evidence="1">
    <location>
        <begin position="5"/>
        <end position="127"/>
    </location>
</feature>